<reference evidence="1 2" key="1">
    <citation type="submission" date="2018-01" db="EMBL/GenBank/DDBJ databases">
        <authorList>
            <person name="Grinwald M.F."/>
            <person name="Tasoff P."/>
            <person name="Simpson K.F."/>
            <person name="Vasser A."/>
            <person name="Shaffer C.D."/>
            <person name="Weston-Hafer K.A."/>
            <person name="Russell D.A."/>
            <person name="Pope W.H."/>
            <person name="Jacobs-Sera D."/>
            <person name="Hendrix R.W."/>
            <person name="Hatfull G.F."/>
        </authorList>
    </citation>
    <scope>NUCLEOTIDE SEQUENCE [LARGE SCALE GENOMIC DNA]</scope>
</reference>
<dbReference type="OrthoDB" id="26355at10239"/>
<proteinExistence type="predicted"/>
<sequence length="51" mass="5696">MKRYVYSVLLQVEVEAFSEADAQEAVQDCFGEGSNCGLNVLDFEVVDSDEF</sequence>
<name>A0A2L1IVV3_9CAUD</name>
<gene>
    <name evidence="1" type="ORF">SEA_BILLNYE_102</name>
</gene>
<dbReference type="Proteomes" id="UP000241925">
    <property type="component" value="Segment"/>
</dbReference>
<keyword evidence="2" id="KW-1185">Reference proteome</keyword>
<evidence type="ECO:0000313" key="2">
    <source>
        <dbReference type="Proteomes" id="UP000241925"/>
    </source>
</evidence>
<evidence type="ECO:0000313" key="1">
    <source>
        <dbReference type="EMBL" id="AVD99295.1"/>
    </source>
</evidence>
<accession>A0A2L1IVV3</accession>
<organism evidence="1 2">
    <name type="scientific">Streptomyces phage BillNye</name>
    <dbReference type="NCBI Taxonomy" id="2079426"/>
    <lineage>
        <taxon>Viruses</taxon>
        <taxon>Duplodnaviria</taxon>
        <taxon>Heunggongvirae</taxon>
        <taxon>Uroviricota</taxon>
        <taxon>Caudoviricetes</taxon>
        <taxon>Stanwilliamsviridae</taxon>
        <taxon>Loccivirinae</taxon>
        <taxon>Wilnyevirus</taxon>
        <taxon>Wilnyevirus billnye</taxon>
    </lineage>
</organism>
<dbReference type="EMBL" id="MG757153">
    <property type="protein sequence ID" value="AVD99295.1"/>
    <property type="molecule type" value="Genomic_DNA"/>
</dbReference>
<protein>
    <submittedName>
        <fullName evidence="1">Uncharacterized protein</fullName>
    </submittedName>
</protein>